<keyword evidence="1" id="KW-0732">Signal</keyword>
<dbReference type="InterPro" id="IPR031979">
    <property type="entry name" value="DUF4785_N"/>
</dbReference>
<feature type="chain" id="PRO_5046859573" description="DUF4785 domain-containing protein" evidence="1">
    <location>
        <begin position="24"/>
        <end position="154"/>
    </location>
</feature>
<evidence type="ECO:0000313" key="3">
    <source>
        <dbReference type="EMBL" id="MCC2617998.1"/>
    </source>
</evidence>
<protein>
    <recommendedName>
        <fullName evidence="2">DUF4785 domain-containing protein</fullName>
    </recommendedName>
</protein>
<organism evidence="3 4">
    <name type="scientific">Fluctibacter halophilus</name>
    <dbReference type="NCBI Taxonomy" id="226011"/>
    <lineage>
        <taxon>Bacteria</taxon>
        <taxon>Pseudomonadati</taxon>
        <taxon>Pseudomonadota</taxon>
        <taxon>Gammaproteobacteria</taxon>
        <taxon>Alteromonadales</taxon>
        <taxon>Alteromonadaceae</taxon>
        <taxon>Fluctibacter</taxon>
    </lineage>
</organism>
<gene>
    <name evidence="3" type="ORF">LJ739_17220</name>
</gene>
<name>A0ABS8GBX4_9ALTE</name>
<reference evidence="3 4" key="1">
    <citation type="submission" date="2021-10" db="EMBL/GenBank/DDBJ databases">
        <title>Draft genome of Aestuariibacter halophilus JC2043.</title>
        <authorList>
            <person name="Emsley S.A."/>
            <person name="Pfannmuller K.M."/>
            <person name="Ushijima B."/>
            <person name="Saw J.H."/>
            <person name="Videau P."/>
        </authorList>
    </citation>
    <scope>NUCLEOTIDE SEQUENCE [LARGE SCALE GENOMIC DNA]</scope>
    <source>
        <strain evidence="3 4">JC2043</strain>
    </source>
</reference>
<dbReference type="RefSeq" id="WP_229162451.1">
    <property type="nucleotide sequence ID" value="NZ_JAJEWP010000006.1"/>
</dbReference>
<proteinExistence type="predicted"/>
<dbReference type="Gene3D" id="2.60.120.1370">
    <property type="match status" value="1"/>
</dbReference>
<comment type="caution">
    <text evidence="3">The sequence shown here is derived from an EMBL/GenBank/DDBJ whole genome shotgun (WGS) entry which is preliminary data.</text>
</comment>
<accession>A0ABS8GBX4</accession>
<feature type="signal peptide" evidence="1">
    <location>
        <begin position="1"/>
        <end position="23"/>
    </location>
</feature>
<evidence type="ECO:0000256" key="1">
    <source>
        <dbReference type="SAM" id="SignalP"/>
    </source>
</evidence>
<evidence type="ECO:0000259" key="2">
    <source>
        <dbReference type="Pfam" id="PF16024"/>
    </source>
</evidence>
<keyword evidence="4" id="KW-1185">Reference proteome</keyword>
<evidence type="ECO:0000313" key="4">
    <source>
        <dbReference type="Proteomes" id="UP001520878"/>
    </source>
</evidence>
<feature type="domain" description="DUF4785" evidence="2">
    <location>
        <begin position="21"/>
        <end position="152"/>
    </location>
</feature>
<dbReference type="Proteomes" id="UP001520878">
    <property type="component" value="Unassembled WGS sequence"/>
</dbReference>
<dbReference type="EMBL" id="JAJEWP010000006">
    <property type="protein sequence ID" value="MCC2617998.1"/>
    <property type="molecule type" value="Genomic_DNA"/>
</dbReference>
<sequence length="154" mass="16524">MKHNRLTQWLTGLLLVAASTAQASGDYTHFSFALAPDAALSMQKSHQLDSQAYWFTTTGKALRKGVSLHTTAPGAMILVSVDGEQQASRALAVDQLYLTSKDGSDMAARRFSADSLANVGLYGNAVAMQSRDDALPGTLLLRSHQTLADDQRVV</sequence>
<dbReference type="Pfam" id="PF16024">
    <property type="entry name" value="DUF4785_1st"/>
    <property type="match status" value="1"/>
</dbReference>